<dbReference type="EMBL" id="CP045702">
    <property type="protein sequence ID" value="QNE77317.1"/>
    <property type="molecule type" value="Genomic_DNA"/>
</dbReference>
<dbReference type="PANTHER" id="PTHR20883">
    <property type="entry name" value="PHYTANOYL-COA DIOXYGENASE DOMAIN CONTAINING 1"/>
    <property type="match status" value="1"/>
</dbReference>
<evidence type="ECO:0000313" key="1">
    <source>
        <dbReference type="EMBL" id="QNE77317.1"/>
    </source>
</evidence>
<dbReference type="RefSeq" id="WP_185300795.1">
    <property type="nucleotide sequence ID" value="NZ_CP045702.1"/>
</dbReference>
<keyword evidence="2" id="KW-1185">Reference proteome</keyword>
<dbReference type="Proteomes" id="UP000515307">
    <property type="component" value="Chromosome"/>
</dbReference>
<dbReference type="Pfam" id="PF05721">
    <property type="entry name" value="PhyH"/>
    <property type="match status" value="1"/>
</dbReference>
<dbReference type="PANTHER" id="PTHR20883:SF48">
    <property type="entry name" value="ECTOINE DIOXYGENASE"/>
    <property type="match status" value="1"/>
</dbReference>
<dbReference type="SUPFAM" id="SSF51197">
    <property type="entry name" value="Clavaminate synthase-like"/>
    <property type="match status" value="1"/>
</dbReference>
<dbReference type="AlphaFoldDB" id="A0A7G7BPQ2"/>
<sequence length="263" mass="29996">METSELLDADTLSRFKQDGFVKVSNVFPVELVSRLRDALVAERTAYNAGERDGDPRYTFARTSSVQVISNLWRIIDEFADLSVHAKLAEIAGRLMGMDRVRLYHDSMLYKDSENRAVPWHQDEYFALLERVVTAWVALAPVRREDGAVIYARGSHQDGLFNKQGMSDEDVAELLQEKGYEFCCPDMSPGDVLFHTGTLFHRSDRNETQDPRYAFTAFFCEDGQRLRAQPFGIDLVDLVYFPGREIGDLADSQYNPLVYERGAE</sequence>
<organism evidence="1 2">
    <name type="scientific">Streptomyces finlayi</name>
    <dbReference type="NCBI Taxonomy" id="67296"/>
    <lineage>
        <taxon>Bacteria</taxon>
        <taxon>Bacillati</taxon>
        <taxon>Actinomycetota</taxon>
        <taxon>Actinomycetes</taxon>
        <taxon>Kitasatosporales</taxon>
        <taxon>Streptomycetaceae</taxon>
        <taxon>Streptomyces</taxon>
    </lineage>
</organism>
<gene>
    <name evidence="1" type="ORF">F0344_24390</name>
</gene>
<evidence type="ECO:0000313" key="2">
    <source>
        <dbReference type="Proteomes" id="UP000515307"/>
    </source>
</evidence>
<dbReference type="GO" id="GO:0005506">
    <property type="term" value="F:iron ion binding"/>
    <property type="evidence" value="ECO:0007669"/>
    <property type="project" value="UniProtKB-ARBA"/>
</dbReference>
<dbReference type="KEGG" id="sfiy:F0344_24390"/>
<evidence type="ECO:0008006" key="3">
    <source>
        <dbReference type="Google" id="ProtNLM"/>
    </source>
</evidence>
<accession>A0A7G7BPQ2</accession>
<dbReference type="GO" id="GO:0016706">
    <property type="term" value="F:2-oxoglutarate-dependent dioxygenase activity"/>
    <property type="evidence" value="ECO:0007669"/>
    <property type="project" value="UniProtKB-ARBA"/>
</dbReference>
<protein>
    <recommendedName>
        <fullName evidence="3">Phytanoyl-CoA dioxygenase family protein</fullName>
    </recommendedName>
</protein>
<dbReference type="Gene3D" id="2.60.120.620">
    <property type="entry name" value="q2cbj1_9rhob like domain"/>
    <property type="match status" value="1"/>
</dbReference>
<name>A0A7G7BPQ2_9ACTN</name>
<dbReference type="InterPro" id="IPR008775">
    <property type="entry name" value="Phytyl_CoA_dOase-like"/>
</dbReference>
<proteinExistence type="predicted"/>
<reference evidence="2" key="1">
    <citation type="submission" date="2019-10" db="EMBL/GenBank/DDBJ databases">
        <title>Antimicrobial potential of Antarctic Bacteria.</title>
        <authorList>
            <person name="Benaud N."/>
            <person name="Edwards R.J."/>
            <person name="Ferrari B.C."/>
        </authorList>
    </citation>
    <scope>NUCLEOTIDE SEQUENCE [LARGE SCALE GENOMIC DNA]</scope>
    <source>
        <strain evidence="2">NBSH44</strain>
    </source>
</reference>